<evidence type="ECO:0000313" key="7">
    <source>
        <dbReference type="Proteomes" id="UP000029714"/>
    </source>
</evidence>
<keyword evidence="7" id="KW-1185">Reference proteome</keyword>
<reference evidence="6" key="3">
    <citation type="submission" date="2018-04" db="EMBL/GenBank/DDBJ databases">
        <authorList>
            <person name="Sheh A."/>
            <person name="Shen Z."/>
            <person name="Mannion A.J."/>
            <person name="Fox J.G."/>
        </authorList>
    </citation>
    <scope>NUCLEOTIDE SEQUENCE</scope>
    <source>
        <strain evidence="6">MIT 97-6194</strain>
    </source>
</reference>
<keyword evidence="1" id="KW-1134">Transmembrane beta strand</keyword>
<reference evidence="5 8" key="4">
    <citation type="submission" date="2019-12" db="EMBL/GenBank/DDBJ databases">
        <title>Multi-Generational Helicobacter saguini Isolates.</title>
        <authorList>
            <person name="Mannion A."/>
            <person name="Shen Z."/>
            <person name="Fox J.G."/>
        </authorList>
    </citation>
    <scope>NUCLEOTIDE SEQUENCE [LARGE SCALE GENOMIC DNA]</scope>
    <source>
        <strain evidence="5">16-048</strain>
        <strain evidence="8">16-048 (F4)</strain>
    </source>
</reference>
<evidence type="ECO:0000313" key="5">
    <source>
        <dbReference type="EMBL" id="MWV68897.1"/>
    </source>
</evidence>
<keyword evidence="5" id="KW-0675">Receptor</keyword>
<dbReference type="InterPro" id="IPR039426">
    <property type="entry name" value="TonB-dep_rcpt-like"/>
</dbReference>
<sequence length="715" mass="79783">MTFLRNIFLCVFINMMCINNVFATTGWVNRLLLVLFIFLFGLFGVLDSKENFGVLDSKSSLEDSKDSKNIESKFAFSDSKEIIESKLAFLDKKDSIESSLTPTHRPTSKEDSIESNSINVVRRHFNDEILILAENETTESNSLSPTHHPTNEKDSNTQTPTTSKTDSKENIESYKLNAVTTTANNPLKTYQSSSGVVGKELLESNPSGNGDITSILKILPNVQFDAAQNKSTTPGEIDPANISISGAQFYQNNFQLDGFNMNNDLDPAGGTTNNQNNLRGGKSQGLNVDTSLLDSINVQDSNISAAYGGFTGGVVEANIRKPRRDKGMLGSWHSNISYQFTSDKLTEYILHPDSIEAMATSSDENYQPNFTKHLVRANVEGYVTNNLGIVASFTTTQSFIPLLPYLATYSQGGDDITQKREQKRQSYNYYIKANYNPLESLTIEANLGYMPQYNTYFNNTARNSYYEMQSGGWQAGLKAMWDSSLGLWTNTLGYNFLENSRRSDANYFYQWRRSAEKNWGGTSNATTGAGILFEGGFGNLDQIQHTLNYKSDFQLNSIDIWNTSNKIRVGLELGYTKATRNRLNDLTAVQGNPTNMTGNQTCGVDNLGLDLCSMSPVIGQANSVGQYANRIYIWKAGQSGFNVFNYGIYLEDDTRFDFGNFGMLNARLGIRLDGDNYMDKVTFAPRFSLNYVAPWSDNYKTTIIFGANRYYDAIC</sequence>
<evidence type="ECO:0000256" key="3">
    <source>
        <dbReference type="SAM" id="Phobius"/>
    </source>
</evidence>
<dbReference type="EMBL" id="JRMP02000013">
    <property type="protein sequence ID" value="TLD93643.1"/>
    <property type="molecule type" value="Genomic_DNA"/>
</dbReference>
<dbReference type="OrthoDB" id="9766643at2"/>
<dbReference type="RefSeq" id="WP_052062633.1">
    <property type="nucleotide sequence ID" value="NZ_JRMP02000013.1"/>
</dbReference>
<name>A0A347VIP6_9HELI</name>
<comment type="subcellular location">
    <subcellularLocation>
        <location evidence="1">Cell outer membrane</location>
        <topology evidence="1">Multi-pass membrane protein</topology>
    </subcellularLocation>
</comment>
<keyword evidence="1" id="KW-0998">Cell outer membrane</keyword>
<comment type="similarity">
    <text evidence="1">Belongs to the TonB-dependent receptor family.</text>
</comment>
<evidence type="ECO:0000259" key="4">
    <source>
        <dbReference type="Pfam" id="PF07715"/>
    </source>
</evidence>
<protein>
    <submittedName>
        <fullName evidence="5 6">Plug domain-containing protein</fullName>
    </submittedName>
</protein>
<evidence type="ECO:0000256" key="2">
    <source>
        <dbReference type="SAM" id="MobiDB-lite"/>
    </source>
</evidence>
<dbReference type="SUPFAM" id="SSF56935">
    <property type="entry name" value="Porins"/>
    <property type="match status" value="1"/>
</dbReference>
<dbReference type="Pfam" id="PF07715">
    <property type="entry name" value="Plug"/>
    <property type="match status" value="1"/>
</dbReference>
<dbReference type="Gene3D" id="2.170.130.10">
    <property type="entry name" value="TonB-dependent receptor, plug domain"/>
    <property type="match status" value="1"/>
</dbReference>
<accession>A0A347VIP6</accession>
<feature type="region of interest" description="Disordered" evidence="2">
    <location>
        <begin position="136"/>
        <end position="172"/>
    </location>
</feature>
<evidence type="ECO:0000313" key="8">
    <source>
        <dbReference type="Proteomes" id="UP000477070"/>
    </source>
</evidence>
<evidence type="ECO:0000256" key="1">
    <source>
        <dbReference type="PROSITE-ProRule" id="PRU01360"/>
    </source>
</evidence>
<gene>
    <name evidence="5" type="ORF">DCO61_02365</name>
    <name evidence="6" type="ORF">LS64_008430</name>
</gene>
<dbReference type="InterPro" id="IPR037066">
    <property type="entry name" value="Plug_dom_sf"/>
</dbReference>
<reference evidence="6 7" key="1">
    <citation type="journal article" date="2014" name="Genome Announc.">
        <title>Draft genome sequences of eight enterohepatic helicobacter species isolated from both laboratory and wild rodents.</title>
        <authorList>
            <person name="Sheh A."/>
            <person name="Shen Z."/>
            <person name="Fox J.G."/>
        </authorList>
    </citation>
    <scope>NUCLEOTIDE SEQUENCE [LARGE SCALE GENOMIC DNA]</scope>
    <source>
        <strain evidence="6 7">MIT 97-6194</strain>
    </source>
</reference>
<feature type="transmembrane region" description="Helical" evidence="3">
    <location>
        <begin position="6"/>
        <end position="23"/>
    </location>
</feature>
<keyword evidence="1" id="KW-0813">Transport</keyword>
<evidence type="ECO:0000313" key="6">
    <source>
        <dbReference type="EMBL" id="TLD93643.1"/>
    </source>
</evidence>
<comment type="caution">
    <text evidence="6">The sequence shown here is derived from an EMBL/GenBank/DDBJ whole genome shotgun (WGS) entry which is preliminary data.</text>
</comment>
<dbReference type="AlphaFoldDB" id="A0A347VIP6"/>
<keyword evidence="1 3" id="KW-0472">Membrane</keyword>
<keyword evidence="1 3" id="KW-0812">Transmembrane</keyword>
<keyword evidence="3" id="KW-1133">Transmembrane helix</keyword>
<organism evidence="6 7">
    <name type="scientific">Helicobacter saguini</name>
    <dbReference type="NCBI Taxonomy" id="1548018"/>
    <lineage>
        <taxon>Bacteria</taxon>
        <taxon>Pseudomonadati</taxon>
        <taxon>Campylobacterota</taxon>
        <taxon>Epsilonproteobacteria</taxon>
        <taxon>Campylobacterales</taxon>
        <taxon>Helicobacteraceae</taxon>
        <taxon>Helicobacter</taxon>
    </lineage>
</organism>
<proteinExistence type="inferred from homology"/>
<reference evidence="6 7" key="2">
    <citation type="journal article" date="2016" name="Infect. Immun.">
        <title>Helicobacter saguini, a Novel Helicobacter Isolated from Cotton-Top Tamarins with Ulcerative Colitis, Has Proinflammatory Properties and Induces Typhlocolitis and Dysplasia in Gnotobiotic IL-10-/- Mice.</title>
        <authorList>
            <person name="Shen Z."/>
            <person name="Mannion A."/>
            <person name="Whary M.T."/>
            <person name="Muthupalani S."/>
            <person name="Sheh A."/>
            <person name="Feng Y."/>
            <person name="Gong G."/>
            <person name="Vandamme P."/>
            <person name="Holcombe H.R."/>
            <person name="Paster B.J."/>
            <person name="Fox J.G."/>
        </authorList>
    </citation>
    <scope>NUCLEOTIDE SEQUENCE [LARGE SCALE GENOMIC DNA]</scope>
    <source>
        <strain evidence="6 7">MIT 97-6194</strain>
    </source>
</reference>
<feature type="domain" description="TonB-dependent receptor plug" evidence="4">
    <location>
        <begin position="189"/>
        <end position="314"/>
    </location>
</feature>
<dbReference type="InterPro" id="IPR012910">
    <property type="entry name" value="Plug_dom"/>
</dbReference>
<dbReference type="Proteomes" id="UP000029714">
    <property type="component" value="Unassembled WGS sequence"/>
</dbReference>
<dbReference type="EMBL" id="QBIU01000001">
    <property type="protein sequence ID" value="MWV68897.1"/>
    <property type="molecule type" value="Genomic_DNA"/>
</dbReference>
<feature type="compositionally biased region" description="Polar residues" evidence="2">
    <location>
        <begin position="138"/>
        <end position="148"/>
    </location>
</feature>
<dbReference type="PROSITE" id="PS52016">
    <property type="entry name" value="TONB_DEPENDENT_REC_3"/>
    <property type="match status" value="1"/>
</dbReference>
<dbReference type="GO" id="GO:0009279">
    <property type="term" value="C:cell outer membrane"/>
    <property type="evidence" value="ECO:0007669"/>
    <property type="project" value="UniProtKB-SubCell"/>
</dbReference>
<dbReference type="Proteomes" id="UP000477070">
    <property type="component" value="Unassembled WGS sequence"/>
</dbReference>